<feature type="chain" id="PRO_5008267697" description="alpha-galactosidase" evidence="5">
    <location>
        <begin position="18"/>
        <end position="390"/>
    </location>
</feature>
<comment type="catalytic activity">
    <reaction evidence="1">
        <text>Hydrolysis of terminal, non-reducing alpha-D-galactose residues in alpha-D-galactosides, including galactose oligosaccharides, galactomannans and galactolipids.</text>
        <dbReference type="EC" id="3.2.1.22"/>
    </reaction>
</comment>
<protein>
    <recommendedName>
        <fullName evidence="2">alpha-galactosidase</fullName>
        <ecNumber evidence="2">3.2.1.22</ecNumber>
    </recommendedName>
</protein>
<evidence type="ECO:0000313" key="8">
    <source>
        <dbReference type="Proteomes" id="UP000070700"/>
    </source>
</evidence>
<dbReference type="InterPro" id="IPR017853">
    <property type="entry name" value="GH"/>
</dbReference>
<dbReference type="GeneID" id="28815210"/>
<dbReference type="PANTHER" id="PTHR35273:SF2">
    <property type="entry name" value="ALPHA-GALACTOSIDASE"/>
    <property type="match status" value="1"/>
</dbReference>
<accession>A0A194X0Y3</accession>
<evidence type="ECO:0000256" key="5">
    <source>
        <dbReference type="SAM" id="SignalP"/>
    </source>
</evidence>
<dbReference type="Pfam" id="PF00734">
    <property type="entry name" value="CBM_1"/>
    <property type="match status" value="1"/>
</dbReference>
<feature type="domain" description="CBM1" evidence="6">
    <location>
        <begin position="354"/>
        <end position="390"/>
    </location>
</feature>
<dbReference type="SUPFAM" id="SSF51445">
    <property type="entry name" value="(Trans)glycosidases"/>
    <property type="match status" value="1"/>
</dbReference>
<sequence length="390" mass="42225">MFFWIVWAWAFATAAFGADYKVGQKFQIVLSNVVVAPSNPSTKIIPADAEVFDIDMFETEASTIALLQAQGKIVLCYFSAGTYEPYRPDSGQFQASDKGKALPEWPDEYWLKVTSTNVRNIMTARIQLAASKGCNGIDPDNTDAYANPTGNTTVTMAEAIDYIKFLGGIATGLNMTIGLKNSLQILSDVSDTISFAVNEECGFYQECYWYKDFIASKPVYQIEYPTPLPPSASVRTSSCAVNPTQPAGLSLVFKNLSLDGYVSYCDGSSDTTDTKPGDANAPPPRSSKTTVHPHPSTTSSRPTSSKPSQTRSSTTSRPTSSRPPQTTPSYSSRTTSSAMPSSPYPSQTNQPGGCIAKHWDQCGGQNWKGCTVCASGFTCKFSNPYYSQCL</sequence>
<feature type="compositionally biased region" description="Low complexity" evidence="4">
    <location>
        <begin position="286"/>
        <end position="341"/>
    </location>
</feature>
<dbReference type="EMBL" id="KQ947422">
    <property type="protein sequence ID" value="KUJ13522.1"/>
    <property type="molecule type" value="Genomic_DNA"/>
</dbReference>
<dbReference type="SMART" id="SM00236">
    <property type="entry name" value="fCBD"/>
    <property type="match status" value="1"/>
</dbReference>
<gene>
    <name evidence="7" type="ORF">LY89DRAFT_159243</name>
</gene>
<dbReference type="InterPro" id="IPR000254">
    <property type="entry name" value="CBD"/>
</dbReference>
<dbReference type="RefSeq" id="XP_018067877.1">
    <property type="nucleotide sequence ID" value="XM_018205484.1"/>
</dbReference>
<dbReference type="GO" id="GO:0004557">
    <property type="term" value="F:alpha-galactosidase activity"/>
    <property type="evidence" value="ECO:0007669"/>
    <property type="project" value="UniProtKB-EC"/>
</dbReference>
<feature type="region of interest" description="Disordered" evidence="4">
    <location>
        <begin position="269"/>
        <end position="350"/>
    </location>
</feature>
<dbReference type="PANTHER" id="PTHR35273">
    <property type="entry name" value="ALPHA-1,4 POLYGALACTOSAMINIDASE, PUTATIVE (AFU_ORTHOLOGUE AFUA_3G07890)-RELATED"/>
    <property type="match status" value="1"/>
</dbReference>
<feature type="signal peptide" evidence="5">
    <location>
        <begin position="1"/>
        <end position="17"/>
    </location>
</feature>
<dbReference type="PROSITE" id="PS00562">
    <property type="entry name" value="CBM1_1"/>
    <property type="match status" value="1"/>
</dbReference>
<dbReference type="Proteomes" id="UP000070700">
    <property type="component" value="Unassembled WGS sequence"/>
</dbReference>
<dbReference type="KEGG" id="psco:LY89DRAFT_159243"/>
<dbReference type="InterPro" id="IPR035971">
    <property type="entry name" value="CBD_sf"/>
</dbReference>
<dbReference type="AlphaFoldDB" id="A0A194X0Y3"/>
<evidence type="ECO:0000259" key="6">
    <source>
        <dbReference type="PROSITE" id="PS51164"/>
    </source>
</evidence>
<dbReference type="GO" id="GO:0030248">
    <property type="term" value="F:cellulose binding"/>
    <property type="evidence" value="ECO:0007669"/>
    <property type="project" value="InterPro"/>
</dbReference>
<dbReference type="Pfam" id="PF03537">
    <property type="entry name" value="Glyco_hydro_114"/>
    <property type="match status" value="1"/>
</dbReference>
<reference evidence="7 8" key="1">
    <citation type="submission" date="2015-10" db="EMBL/GenBank/DDBJ databases">
        <title>Full genome of DAOMC 229536 Phialocephala scopiformis, a fungal endophyte of spruce producing the potent anti-insectan compound rugulosin.</title>
        <authorList>
            <consortium name="DOE Joint Genome Institute"/>
            <person name="Walker A.K."/>
            <person name="Frasz S.L."/>
            <person name="Seifert K.A."/>
            <person name="Miller J.D."/>
            <person name="Mondo S.J."/>
            <person name="Labutti K."/>
            <person name="Lipzen A."/>
            <person name="Dockter R."/>
            <person name="Kennedy M."/>
            <person name="Grigoriev I.V."/>
            <person name="Spatafora J.W."/>
        </authorList>
    </citation>
    <scope>NUCLEOTIDE SEQUENCE [LARGE SCALE GENOMIC DNA]</scope>
    <source>
        <strain evidence="7 8">CBS 120377</strain>
    </source>
</reference>
<dbReference type="InParanoid" id="A0A194X0Y3"/>
<evidence type="ECO:0000313" key="7">
    <source>
        <dbReference type="EMBL" id="KUJ13522.1"/>
    </source>
</evidence>
<dbReference type="GO" id="GO:0005576">
    <property type="term" value="C:extracellular region"/>
    <property type="evidence" value="ECO:0007669"/>
    <property type="project" value="InterPro"/>
</dbReference>
<dbReference type="OrthoDB" id="2108802at2759"/>
<evidence type="ECO:0000256" key="1">
    <source>
        <dbReference type="ARBA" id="ARBA00001255"/>
    </source>
</evidence>
<dbReference type="InterPro" id="IPR013785">
    <property type="entry name" value="Aldolase_TIM"/>
</dbReference>
<dbReference type="InterPro" id="IPR004352">
    <property type="entry name" value="GH114_TIM-barrel"/>
</dbReference>
<evidence type="ECO:0000256" key="4">
    <source>
        <dbReference type="SAM" id="MobiDB-lite"/>
    </source>
</evidence>
<dbReference type="SUPFAM" id="SSF57180">
    <property type="entry name" value="Cellulose-binding domain"/>
    <property type="match status" value="1"/>
</dbReference>
<keyword evidence="3 5" id="KW-0732">Signal</keyword>
<dbReference type="Gene3D" id="3.20.20.70">
    <property type="entry name" value="Aldolase class I"/>
    <property type="match status" value="1"/>
</dbReference>
<name>A0A194X0Y3_MOLSC</name>
<evidence type="ECO:0000256" key="2">
    <source>
        <dbReference type="ARBA" id="ARBA00012755"/>
    </source>
</evidence>
<dbReference type="GO" id="GO:0005975">
    <property type="term" value="P:carbohydrate metabolic process"/>
    <property type="evidence" value="ECO:0007669"/>
    <property type="project" value="InterPro"/>
</dbReference>
<proteinExistence type="predicted"/>
<organism evidence="7 8">
    <name type="scientific">Mollisia scopiformis</name>
    <name type="common">Conifer needle endophyte fungus</name>
    <name type="synonym">Phialocephala scopiformis</name>
    <dbReference type="NCBI Taxonomy" id="149040"/>
    <lineage>
        <taxon>Eukaryota</taxon>
        <taxon>Fungi</taxon>
        <taxon>Dikarya</taxon>
        <taxon>Ascomycota</taxon>
        <taxon>Pezizomycotina</taxon>
        <taxon>Leotiomycetes</taxon>
        <taxon>Helotiales</taxon>
        <taxon>Mollisiaceae</taxon>
        <taxon>Mollisia</taxon>
    </lineage>
</organism>
<keyword evidence="8" id="KW-1185">Reference proteome</keyword>
<dbReference type="EC" id="3.2.1.22" evidence="2"/>
<evidence type="ECO:0000256" key="3">
    <source>
        <dbReference type="ARBA" id="ARBA00022729"/>
    </source>
</evidence>
<dbReference type="PROSITE" id="PS51164">
    <property type="entry name" value="CBM1_2"/>
    <property type="match status" value="1"/>
</dbReference>